<dbReference type="GO" id="GO:0006525">
    <property type="term" value="P:arginine metabolic process"/>
    <property type="evidence" value="ECO:0007669"/>
    <property type="project" value="TreeGrafter"/>
</dbReference>
<dbReference type="GO" id="GO:0016597">
    <property type="term" value="F:amino acid binding"/>
    <property type="evidence" value="ECO:0007669"/>
    <property type="project" value="TreeGrafter"/>
</dbReference>
<dbReference type="RefSeq" id="WP_084880852.1">
    <property type="nucleotide sequence ID" value="NZ_JAGGMY010000004.1"/>
</dbReference>
<feature type="active site" description="Proton donor" evidence="3">
    <location>
        <position position="161"/>
    </location>
</feature>
<protein>
    <submittedName>
        <fullName evidence="4">Amidinotransferase</fullName>
    </submittedName>
</protein>
<dbReference type="GO" id="GO:0016740">
    <property type="term" value="F:transferase activity"/>
    <property type="evidence" value="ECO:0007669"/>
    <property type="project" value="UniProtKB-KW"/>
</dbReference>
<feature type="active site" description="Nucleophile" evidence="3">
    <location>
        <position position="248"/>
    </location>
</feature>
<dbReference type="STRING" id="55209.HA50_28570"/>
<dbReference type="GO" id="GO:0045429">
    <property type="term" value="P:positive regulation of nitric oxide biosynthetic process"/>
    <property type="evidence" value="ECO:0007669"/>
    <property type="project" value="TreeGrafter"/>
</dbReference>
<dbReference type="GO" id="GO:0016403">
    <property type="term" value="F:dimethylargininase activity"/>
    <property type="evidence" value="ECO:0007669"/>
    <property type="project" value="TreeGrafter"/>
</dbReference>
<dbReference type="PANTHER" id="PTHR12737">
    <property type="entry name" value="DIMETHYLARGININE DIMETHYLAMINOHYDROLASE"/>
    <property type="match status" value="1"/>
</dbReference>
<evidence type="ECO:0000256" key="2">
    <source>
        <dbReference type="ARBA" id="ARBA00022801"/>
    </source>
</evidence>
<dbReference type="Gene3D" id="3.75.10.10">
    <property type="entry name" value="L-arginine/glycine Amidinotransferase, Chain A"/>
    <property type="match status" value="1"/>
</dbReference>
<dbReference type="SUPFAM" id="SSF55909">
    <property type="entry name" value="Pentein"/>
    <property type="match status" value="1"/>
</dbReference>
<dbReference type="GO" id="GO:0000052">
    <property type="term" value="P:citrulline metabolic process"/>
    <property type="evidence" value="ECO:0007669"/>
    <property type="project" value="TreeGrafter"/>
</dbReference>
<organism evidence="4 5">
    <name type="scientific">Pantoea cypripedii</name>
    <name type="common">Pectobacterium cypripedii</name>
    <name type="synonym">Erwinia cypripedii</name>
    <dbReference type="NCBI Taxonomy" id="55209"/>
    <lineage>
        <taxon>Bacteria</taxon>
        <taxon>Pseudomonadati</taxon>
        <taxon>Pseudomonadota</taxon>
        <taxon>Gammaproteobacteria</taxon>
        <taxon>Enterobacterales</taxon>
        <taxon>Erwiniaceae</taxon>
        <taxon>Pantoea</taxon>
    </lineage>
</organism>
<dbReference type="Pfam" id="PF02274">
    <property type="entry name" value="ADI"/>
    <property type="match status" value="1"/>
</dbReference>
<evidence type="ECO:0000313" key="4">
    <source>
        <dbReference type="EMBL" id="ORM87895.1"/>
    </source>
</evidence>
<dbReference type="Proteomes" id="UP000193749">
    <property type="component" value="Unassembled WGS sequence"/>
</dbReference>
<reference evidence="4 5" key="1">
    <citation type="journal article" date="2017" name="Antonie Van Leeuwenhoek">
        <title>Phylogenomic resolution of the bacterial genus Pantoea and its relationship with Erwinia and Tatumella.</title>
        <authorList>
            <person name="Palmer M."/>
            <person name="Steenkamp E.T."/>
            <person name="Coetzee M.P."/>
            <person name="Chan W.Y."/>
            <person name="van Zyl E."/>
            <person name="De Maayer P."/>
            <person name="Coutinho T.A."/>
            <person name="Blom J."/>
            <person name="Smits T.H."/>
            <person name="Duffy B."/>
            <person name="Venter S.N."/>
        </authorList>
    </citation>
    <scope>NUCLEOTIDE SEQUENCE [LARGE SCALE GENOMIC DNA]</scope>
    <source>
        <strain evidence="4 5">LMG 2657</strain>
    </source>
</reference>
<keyword evidence="4" id="KW-0808">Transferase</keyword>
<evidence type="ECO:0000313" key="5">
    <source>
        <dbReference type="Proteomes" id="UP000193749"/>
    </source>
</evidence>
<dbReference type="AlphaFoldDB" id="A0A1X1EG45"/>
<comment type="caution">
    <text evidence="4">The sequence shown here is derived from an EMBL/GenBank/DDBJ whole genome shotgun (WGS) entry which is preliminary data.</text>
</comment>
<evidence type="ECO:0000256" key="1">
    <source>
        <dbReference type="ARBA" id="ARBA00008532"/>
    </source>
</evidence>
<sequence length="253" mass="27665">MAFTQIIARLPADNCAAGLTTASLGAPDAELTRRQFWDYLNAMLSLRLKVTLLPAEADFPDAHFVEDTAVVLPELAVITHPGAPQRAGEVESIKAVLKDFRPLKVMSEHGTLEGGDVMLIDKAFYIGLTTRTNEAGISEFASLVEPYGYSVTAVEVDEGLHLKSAINYVGKNTLISTEKFARLPQFSHYQHLIIPDEEIYAGNTLLINGTLITPTGYPATLAQLRTLDMPIIELDTSEIRKMDGGLTCLSLRF</sequence>
<dbReference type="InterPro" id="IPR033199">
    <property type="entry name" value="DDAH-like"/>
</dbReference>
<dbReference type="PANTHER" id="PTHR12737:SF9">
    <property type="entry name" value="DIMETHYLARGININASE"/>
    <property type="match status" value="1"/>
</dbReference>
<name>A0A1X1EG45_PANCY</name>
<comment type="similarity">
    <text evidence="1">Belongs to the DDAH family.</text>
</comment>
<dbReference type="OrthoDB" id="9790596at2"/>
<keyword evidence="2" id="KW-0378">Hydrolase</keyword>
<dbReference type="EMBL" id="MLJI01000003">
    <property type="protein sequence ID" value="ORM87895.1"/>
    <property type="molecule type" value="Genomic_DNA"/>
</dbReference>
<evidence type="ECO:0000256" key="3">
    <source>
        <dbReference type="PIRSR" id="PIRSR633199-1"/>
    </source>
</evidence>
<accession>A0A1X1EG45</accession>
<gene>
    <name evidence="4" type="ORF">HA50_28570</name>
</gene>
<keyword evidence="5" id="KW-1185">Reference proteome</keyword>
<proteinExistence type="inferred from homology"/>